<sequence length="523" mass="62077">MEQVNSITDYLKIIDRYRAYSQKYYRGQLQKYKTIPSSVARDQGYALHESDIYHESIKMKADEFRELHTPIEKLAKLQHYGIPTRLVDVTIDPLIALYFAVENVEDLSPGNVYLYLANGFSIDSKEARTLSILPTISALKKDNIRSEYERLFGECLSDKEILELVDNPVIIQYSEELQKANPRLYSQQGTFLICANAVINGEITDTLKSLDTIEADYVIHIPYEYKKKIKDELDLKYGINRPRIYPELPSVADYIKEKYKEENISLDGKYSIVKKEDVSHALARRISITIVLNDMLQIDQIKNIVINVIEQHKHHENVIWVYVARNGDDYILSNWILYGQWIDPRLNKKYHPIHLKNYEDGYYWEYNNSYSTMAEFYQKNIFDEDKNLFIYHKNVWKEFLEIYEELLYTFQNGMWNDFIIKVNNQKSQITNLYMKLSDFGHSHDTGFDDFLKEFSYFMCDIDNVHYWIENKTIPERGMKYQVEKIFQRTEIKKVQIKQGLFEWENKLQITNQDYQNIDPLGSK</sequence>
<gene>
    <name evidence="1" type="ORF">E5329_03945</name>
</gene>
<name>A0AC61S0V0_9FIRM</name>
<comment type="caution">
    <text evidence="1">The sequence shown here is derived from an EMBL/GenBank/DDBJ whole genome shotgun (WGS) entry which is preliminary data.</text>
</comment>
<organism evidence="1 2">
    <name type="scientific">Petralouisia muris</name>
    <dbReference type="NCBI Taxonomy" id="3032872"/>
    <lineage>
        <taxon>Bacteria</taxon>
        <taxon>Bacillati</taxon>
        <taxon>Bacillota</taxon>
        <taxon>Clostridia</taxon>
        <taxon>Lachnospirales</taxon>
        <taxon>Lachnospiraceae</taxon>
        <taxon>Petralouisia</taxon>
    </lineage>
</organism>
<dbReference type="Proteomes" id="UP000304953">
    <property type="component" value="Unassembled WGS sequence"/>
</dbReference>
<evidence type="ECO:0000313" key="2">
    <source>
        <dbReference type="Proteomes" id="UP000304953"/>
    </source>
</evidence>
<accession>A0AC61S0V0</accession>
<reference evidence="1" key="1">
    <citation type="submission" date="2019-04" db="EMBL/GenBank/DDBJ databases">
        <title>Microbes associate with the intestines of laboratory mice.</title>
        <authorList>
            <person name="Navarre W."/>
            <person name="Wong E."/>
            <person name="Huang K."/>
            <person name="Tropini C."/>
            <person name="Ng K."/>
            <person name="Yu B."/>
        </authorList>
    </citation>
    <scope>NUCLEOTIDE SEQUENCE</scope>
    <source>
        <strain evidence="1">NM01_1-7b</strain>
    </source>
</reference>
<keyword evidence="2" id="KW-1185">Reference proteome</keyword>
<proteinExistence type="predicted"/>
<dbReference type="EMBL" id="SRYA01000006">
    <property type="protein sequence ID" value="TGY97537.1"/>
    <property type="molecule type" value="Genomic_DNA"/>
</dbReference>
<protein>
    <submittedName>
        <fullName evidence="1">FRG domain-containing protein</fullName>
    </submittedName>
</protein>
<evidence type="ECO:0000313" key="1">
    <source>
        <dbReference type="EMBL" id="TGY97537.1"/>
    </source>
</evidence>